<dbReference type="EMBL" id="JANPWB010000011">
    <property type="protein sequence ID" value="KAJ1132349.1"/>
    <property type="molecule type" value="Genomic_DNA"/>
</dbReference>
<keyword evidence="4" id="KW-1003">Cell membrane</keyword>
<evidence type="ECO:0000256" key="16">
    <source>
        <dbReference type="SAM" id="Phobius"/>
    </source>
</evidence>
<organism evidence="18 19">
    <name type="scientific">Pleurodeles waltl</name>
    <name type="common">Iberian ribbed newt</name>
    <dbReference type="NCBI Taxonomy" id="8319"/>
    <lineage>
        <taxon>Eukaryota</taxon>
        <taxon>Metazoa</taxon>
        <taxon>Chordata</taxon>
        <taxon>Craniata</taxon>
        <taxon>Vertebrata</taxon>
        <taxon>Euteleostomi</taxon>
        <taxon>Amphibia</taxon>
        <taxon>Batrachia</taxon>
        <taxon>Caudata</taxon>
        <taxon>Salamandroidea</taxon>
        <taxon>Salamandridae</taxon>
        <taxon>Pleurodelinae</taxon>
        <taxon>Pleurodeles</taxon>
    </lineage>
</organism>
<feature type="region of interest" description="Disordered" evidence="15">
    <location>
        <begin position="68"/>
        <end position="110"/>
    </location>
</feature>
<dbReference type="GO" id="GO:0005102">
    <property type="term" value="F:signaling receptor binding"/>
    <property type="evidence" value="ECO:0007669"/>
    <property type="project" value="TreeGrafter"/>
</dbReference>
<dbReference type="GO" id="GO:0032816">
    <property type="term" value="P:positive regulation of natural killer cell activation"/>
    <property type="evidence" value="ECO:0007669"/>
    <property type="project" value="TreeGrafter"/>
</dbReference>
<keyword evidence="19" id="KW-1185">Reference proteome</keyword>
<dbReference type="GO" id="GO:0002282">
    <property type="term" value="P:microglial cell activation involved in immune response"/>
    <property type="evidence" value="ECO:0007669"/>
    <property type="project" value="TreeGrafter"/>
</dbReference>
<dbReference type="AlphaFoldDB" id="A0AAV7PZK7"/>
<keyword evidence="8 17" id="KW-0732">Signal</keyword>
<evidence type="ECO:0000256" key="6">
    <source>
        <dbReference type="ARBA" id="ARBA00022692"/>
    </source>
</evidence>
<keyword evidence="10" id="KW-0391">Immunity</keyword>
<evidence type="ECO:0000256" key="7">
    <source>
        <dbReference type="ARBA" id="ARBA00022723"/>
    </source>
</evidence>
<dbReference type="GO" id="GO:0002283">
    <property type="term" value="P:neutrophil activation involved in immune response"/>
    <property type="evidence" value="ECO:0007669"/>
    <property type="project" value="TreeGrafter"/>
</dbReference>
<evidence type="ECO:0000256" key="9">
    <source>
        <dbReference type="ARBA" id="ARBA00022837"/>
    </source>
</evidence>
<sequence length="110" mass="11874">MARGRDAAFTCLLLGVLWACGGVQGQKDCTECLQMNIGTISGIIIGDIIVTLLIALAVFLLASKINKKSKKSGRGGDIQKRTTSYAEGVEPTYQELQDHKSDVYSDLSHK</sequence>
<dbReference type="GO" id="GO:0034241">
    <property type="term" value="P:positive regulation of macrophage fusion"/>
    <property type="evidence" value="ECO:0007669"/>
    <property type="project" value="TreeGrafter"/>
</dbReference>
<protein>
    <recommendedName>
        <fullName evidence="3">TYRO protein tyrosine kinase-binding protein</fullName>
    </recommendedName>
    <alternativeName>
        <fullName evidence="14">DNAX-activation protein 12</fullName>
    </alternativeName>
</protein>
<evidence type="ECO:0000313" key="18">
    <source>
        <dbReference type="EMBL" id="KAJ1132349.1"/>
    </source>
</evidence>
<evidence type="ECO:0000256" key="14">
    <source>
        <dbReference type="ARBA" id="ARBA00031252"/>
    </source>
</evidence>
<evidence type="ECO:0000256" key="1">
    <source>
        <dbReference type="ARBA" id="ARBA00004251"/>
    </source>
</evidence>
<evidence type="ECO:0000313" key="19">
    <source>
        <dbReference type="Proteomes" id="UP001066276"/>
    </source>
</evidence>
<dbReference type="Gene3D" id="1.10.287.770">
    <property type="entry name" value="YojJ-like"/>
    <property type="match status" value="1"/>
</dbReference>
<feature type="signal peptide" evidence="17">
    <location>
        <begin position="1"/>
        <end position="25"/>
    </location>
</feature>
<keyword evidence="5" id="KW-0597">Phosphoprotein</keyword>
<evidence type="ECO:0000256" key="5">
    <source>
        <dbReference type="ARBA" id="ARBA00022553"/>
    </source>
</evidence>
<proteinExistence type="inferred from homology"/>
<evidence type="ECO:0000256" key="13">
    <source>
        <dbReference type="ARBA" id="ARBA00023157"/>
    </source>
</evidence>
<dbReference type="PANTHER" id="PTHR17554">
    <property type="entry name" value="TYRO PROTEIN TYROSINE KINASE-BINDING PROTEIN"/>
    <property type="match status" value="1"/>
</dbReference>
<evidence type="ECO:0000256" key="15">
    <source>
        <dbReference type="SAM" id="MobiDB-lite"/>
    </source>
</evidence>
<keyword evidence="7" id="KW-0479">Metal-binding</keyword>
<dbReference type="GO" id="GO:0009986">
    <property type="term" value="C:cell surface"/>
    <property type="evidence" value="ECO:0007669"/>
    <property type="project" value="TreeGrafter"/>
</dbReference>
<dbReference type="GO" id="GO:1904151">
    <property type="term" value="P:positive regulation of microglial cell mediated cytotoxicity"/>
    <property type="evidence" value="ECO:0007669"/>
    <property type="project" value="TreeGrafter"/>
</dbReference>
<evidence type="ECO:0000256" key="11">
    <source>
        <dbReference type="ARBA" id="ARBA00022989"/>
    </source>
</evidence>
<dbReference type="GO" id="GO:0030889">
    <property type="term" value="P:negative regulation of B cell proliferation"/>
    <property type="evidence" value="ECO:0007669"/>
    <property type="project" value="TreeGrafter"/>
</dbReference>
<comment type="similarity">
    <text evidence="2">Belongs to the TYROBP family.</text>
</comment>
<feature type="transmembrane region" description="Helical" evidence="16">
    <location>
        <begin position="35"/>
        <end position="62"/>
    </location>
</feature>
<evidence type="ECO:0000256" key="12">
    <source>
        <dbReference type="ARBA" id="ARBA00023136"/>
    </source>
</evidence>
<reference evidence="18" key="1">
    <citation type="journal article" date="2022" name="bioRxiv">
        <title>Sequencing and chromosome-scale assembly of the giantPleurodeles waltlgenome.</title>
        <authorList>
            <person name="Brown T."/>
            <person name="Elewa A."/>
            <person name="Iarovenko S."/>
            <person name="Subramanian E."/>
            <person name="Araus A.J."/>
            <person name="Petzold A."/>
            <person name="Susuki M."/>
            <person name="Suzuki K.-i.T."/>
            <person name="Hayashi T."/>
            <person name="Toyoda A."/>
            <person name="Oliveira C."/>
            <person name="Osipova E."/>
            <person name="Leigh N.D."/>
            <person name="Simon A."/>
            <person name="Yun M.H."/>
        </authorList>
    </citation>
    <scope>NUCLEOTIDE SEQUENCE</scope>
    <source>
        <strain evidence="18">20211129_DDA</strain>
        <tissue evidence="18">Liver</tissue>
    </source>
</reference>
<evidence type="ECO:0000256" key="10">
    <source>
        <dbReference type="ARBA" id="ARBA00022859"/>
    </source>
</evidence>
<keyword evidence="6 16" id="KW-0812">Transmembrane</keyword>
<accession>A0AAV7PZK7</accession>
<evidence type="ECO:0000256" key="2">
    <source>
        <dbReference type="ARBA" id="ARBA00009791"/>
    </source>
</evidence>
<dbReference type="GO" id="GO:0046872">
    <property type="term" value="F:metal ion binding"/>
    <property type="evidence" value="ECO:0007669"/>
    <property type="project" value="UniProtKB-KW"/>
</dbReference>
<dbReference type="InterPro" id="IPR026200">
    <property type="entry name" value="Tyrobp"/>
</dbReference>
<keyword evidence="9" id="KW-0106">Calcium</keyword>
<dbReference type="GO" id="GO:0032911">
    <property type="term" value="P:negative regulation of transforming growth factor beta1 production"/>
    <property type="evidence" value="ECO:0007669"/>
    <property type="project" value="TreeGrafter"/>
</dbReference>
<comment type="subcellular location">
    <subcellularLocation>
        <location evidence="1">Cell membrane</location>
        <topology evidence="1">Single-pass type I membrane protein</topology>
    </subcellularLocation>
</comment>
<gene>
    <name evidence="18" type="ORF">NDU88_010663</name>
</gene>
<evidence type="ECO:0000256" key="4">
    <source>
        <dbReference type="ARBA" id="ARBA00022475"/>
    </source>
</evidence>
<dbReference type="Proteomes" id="UP001066276">
    <property type="component" value="Chromosome 7"/>
</dbReference>
<dbReference type="PANTHER" id="PTHR17554:SF2">
    <property type="entry name" value="TYRO PROTEIN TYROSINE KINASE-BINDING PROTEIN"/>
    <property type="match status" value="1"/>
</dbReference>
<name>A0AAV7PZK7_PLEWA</name>
<keyword evidence="11 16" id="KW-1133">Transmembrane helix</keyword>
<comment type="caution">
    <text evidence="18">The sequence shown here is derived from an EMBL/GenBank/DDBJ whole genome shotgun (WGS) entry which is preliminary data.</text>
</comment>
<evidence type="ECO:0000256" key="8">
    <source>
        <dbReference type="ARBA" id="ARBA00022729"/>
    </source>
</evidence>
<keyword evidence="13" id="KW-1015">Disulfide bond</keyword>
<keyword evidence="12 16" id="KW-0472">Membrane</keyword>
<dbReference type="GO" id="GO:0005886">
    <property type="term" value="C:plasma membrane"/>
    <property type="evidence" value="ECO:0007669"/>
    <property type="project" value="UniProtKB-SubCell"/>
</dbReference>
<feature type="chain" id="PRO_5043641987" description="TYRO protein tyrosine kinase-binding protein" evidence="17">
    <location>
        <begin position="26"/>
        <end position="110"/>
    </location>
</feature>
<feature type="compositionally biased region" description="Basic and acidic residues" evidence="15">
    <location>
        <begin position="96"/>
        <end position="110"/>
    </location>
</feature>
<evidence type="ECO:0000256" key="3">
    <source>
        <dbReference type="ARBA" id="ARBA00022356"/>
    </source>
</evidence>
<evidence type="ECO:0000256" key="17">
    <source>
        <dbReference type="SAM" id="SignalP"/>
    </source>
</evidence>